<gene>
    <name evidence="5" type="ORF">SAMN05421553_3792</name>
</gene>
<reference evidence="6" key="1">
    <citation type="submission" date="2016-10" db="EMBL/GenBank/DDBJ databases">
        <authorList>
            <person name="Varghese N."/>
            <person name="Submissions S."/>
        </authorList>
    </citation>
    <scope>NUCLEOTIDE SEQUENCE [LARGE SCALE GENOMIC DNA]</scope>
    <source>
        <strain evidence="6">DSM 12111</strain>
    </source>
</reference>
<dbReference type="InterPro" id="IPR023347">
    <property type="entry name" value="Lysozyme_dom_sf"/>
</dbReference>
<dbReference type="GO" id="GO:0009253">
    <property type="term" value="P:peptidoglycan catabolic process"/>
    <property type="evidence" value="ECO:0007669"/>
    <property type="project" value="InterPro"/>
</dbReference>
<dbReference type="EMBL" id="FNSC01000001">
    <property type="protein sequence ID" value="SED99019.1"/>
    <property type="molecule type" value="Genomic_DNA"/>
</dbReference>
<dbReference type="SUPFAM" id="SSF53955">
    <property type="entry name" value="Lysozyme-like"/>
    <property type="match status" value="1"/>
</dbReference>
<evidence type="ECO:0000313" key="5">
    <source>
        <dbReference type="EMBL" id="SED99019.1"/>
    </source>
</evidence>
<dbReference type="AlphaFoldDB" id="A0A1H5F6L6"/>
<keyword evidence="4" id="KW-0732">Signal</keyword>
<dbReference type="InterPro" id="IPR023346">
    <property type="entry name" value="Lysozyme-like_dom_sf"/>
</dbReference>
<evidence type="ECO:0000256" key="2">
    <source>
        <dbReference type="ARBA" id="ARBA00022638"/>
    </source>
</evidence>
<proteinExistence type="inferred from homology"/>
<evidence type="ECO:0000256" key="4">
    <source>
        <dbReference type="SAM" id="SignalP"/>
    </source>
</evidence>
<keyword evidence="3" id="KW-0378">Hydrolase</keyword>
<evidence type="ECO:0000313" key="6">
    <source>
        <dbReference type="Proteomes" id="UP000242849"/>
    </source>
</evidence>
<keyword evidence="6" id="KW-1185">Reference proteome</keyword>
<feature type="signal peptide" evidence="4">
    <location>
        <begin position="1"/>
        <end position="21"/>
    </location>
</feature>
<sequence length="173" mass="18895">MNKRSYLSAAVLALVMAGASAPAIMDQYLLEKESSGITPLKAYQDGARIWTVCDGKTEGVTRSTVMTKAQCDAWRQTEIGQRLQHVHSIIKVPMSEPAWAGVGSWCFNVGNTGCAKATTVKLINQGQQAAGCKAILHWRFITRDGKKVDCSTKQPYCTGLWDRRNGEAELCAL</sequence>
<comment type="similarity">
    <text evidence="3">Belongs to the glycosyl hydrolase 24 family.</text>
</comment>
<evidence type="ECO:0000256" key="3">
    <source>
        <dbReference type="RuleBase" id="RU003788"/>
    </source>
</evidence>
<dbReference type="STRING" id="53406.SAMN05421553_3792"/>
<dbReference type="Pfam" id="PF00959">
    <property type="entry name" value="Phage_lysozyme"/>
    <property type="match status" value="1"/>
</dbReference>
<dbReference type="GO" id="GO:0016998">
    <property type="term" value="P:cell wall macromolecule catabolic process"/>
    <property type="evidence" value="ECO:0007669"/>
    <property type="project" value="InterPro"/>
</dbReference>
<dbReference type="Proteomes" id="UP000242849">
    <property type="component" value="Unassembled WGS sequence"/>
</dbReference>
<keyword evidence="2 3" id="KW-0081">Bacteriolytic enzyme</keyword>
<dbReference type="InterPro" id="IPR002196">
    <property type="entry name" value="Glyco_hydro_24"/>
</dbReference>
<dbReference type="GO" id="GO:0031640">
    <property type="term" value="P:killing of cells of another organism"/>
    <property type="evidence" value="ECO:0007669"/>
    <property type="project" value="UniProtKB-KW"/>
</dbReference>
<keyword evidence="1 3" id="KW-0929">Antimicrobial</keyword>
<comment type="catalytic activity">
    <reaction evidence="3">
        <text>Hydrolysis of (1-&gt;4)-beta-linkages between N-acetylmuramic acid and N-acetyl-D-glucosamine residues in a peptidoglycan and between N-acetyl-D-glucosamine residues in chitodextrins.</text>
        <dbReference type="EC" id="3.2.1.17"/>
    </reaction>
</comment>
<organism evidence="5 6">
    <name type="scientific">Pseudomonas anguilliseptica</name>
    <dbReference type="NCBI Taxonomy" id="53406"/>
    <lineage>
        <taxon>Bacteria</taxon>
        <taxon>Pseudomonadati</taxon>
        <taxon>Pseudomonadota</taxon>
        <taxon>Gammaproteobacteria</taxon>
        <taxon>Pseudomonadales</taxon>
        <taxon>Pseudomonadaceae</taxon>
        <taxon>Pseudomonas</taxon>
    </lineage>
</organism>
<dbReference type="RefSeq" id="WP_167360405.1">
    <property type="nucleotide sequence ID" value="NZ_FNSC01000001.1"/>
</dbReference>
<dbReference type="GO" id="GO:0042742">
    <property type="term" value="P:defense response to bacterium"/>
    <property type="evidence" value="ECO:0007669"/>
    <property type="project" value="UniProtKB-KW"/>
</dbReference>
<dbReference type="GO" id="GO:0003796">
    <property type="term" value="F:lysozyme activity"/>
    <property type="evidence" value="ECO:0007669"/>
    <property type="project" value="UniProtKB-EC"/>
</dbReference>
<evidence type="ECO:0000256" key="1">
    <source>
        <dbReference type="ARBA" id="ARBA00022529"/>
    </source>
</evidence>
<dbReference type="PANTHER" id="PTHR38107:SF3">
    <property type="entry name" value="LYSOZYME RRRD-RELATED"/>
    <property type="match status" value="1"/>
</dbReference>
<dbReference type="InterPro" id="IPR051018">
    <property type="entry name" value="Bacteriophage_GH24"/>
</dbReference>
<accession>A0A1H5F6L6</accession>
<name>A0A1H5F6L6_PSEAG</name>
<dbReference type="PANTHER" id="PTHR38107">
    <property type="match status" value="1"/>
</dbReference>
<keyword evidence="3" id="KW-0326">Glycosidase</keyword>
<dbReference type="Gene3D" id="1.10.530.40">
    <property type="match status" value="1"/>
</dbReference>
<protein>
    <recommendedName>
        <fullName evidence="3">Lysozyme</fullName>
        <ecNumber evidence="3">3.2.1.17</ecNumber>
    </recommendedName>
</protein>
<feature type="chain" id="PRO_5017240195" description="Lysozyme" evidence="4">
    <location>
        <begin position="22"/>
        <end position="173"/>
    </location>
</feature>
<dbReference type="EC" id="3.2.1.17" evidence="3"/>